<accession>A0A836L0H6</accession>
<sequence>MVFVRGKGSAQRPPVGVLPYRVPPLSGLYRMRYYPPTTAAATSSDHLSVERGGTAGDAITGAVSASGANSSAVRHAAVHEQLLRASSLGDGEVDLFALYSVCEVEAVPCMRCALHTQTTLKTCSYRLCQSYHLRKGDADSLPQESTVGPGTTNEVHTRSAFGSSPLMRNLQEGWYVFFFPISECGRLKDNLLVTIGDVLIPGDVAECDLANDGCLQPLKTSVTAAASAPKSTSGTSRRWKPLFYYVVSPVPVHWDERDSADVHLTTSWRSSPTADPEHRQSKKRFTLLYSYYCSPRAPDIFTCRAQFPGDTPLQLVSSPNCDTGVQLRTDVTKHTAMVRVETVDGNSLETHRNTRDYTFALHFFFGDDLESLNETSMFAAAVVAIVFLLLLWLFLTRDLIL</sequence>
<name>A0A836L0H6_9TRYP</name>
<dbReference type="OrthoDB" id="272452at2759"/>
<proteinExistence type="predicted"/>
<protein>
    <recommendedName>
        <fullName evidence="4">Transmembrane protein</fullName>
    </recommendedName>
</protein>
<keyword evidence="1" id="KW-0812">Transmembrane</keyword>
<dbReference type="KEGG" id="phet:94288001"/>
<dbReference type="RefSeq" id="XP_067754081.1">
    <property type="nucleotide sequence ID" value="XM_067897924.1"/>
</dbReference>
<dbReference type="Proteomes" id="UP000674318">
    <property type="component" value="Unassembled WGS sequence"/>
</dbReference>
<evidence type="ECO:0000313" key="2">
    <source>
        <dbReference type="EMBL" id="KAG5494046.1"/>
    </source>
</evidence>
<keyword evidence="1" id="KW-1133">Transmembrane helix</keyword>
<gene>
    <name evidence="2" type="ORF">JKF63_01880</name>
</gene>
<dbReference type="EMBL" id="JAFJZO010000034">
    <property type="protein sequence ID" value="KAG5494046.1"/>
    <property type="molecule type" value="Genomic_DNA"/>
</dbReference>
<evidence type="ECO:0000256" key="1">
    <source>
        <dbReference type="SAM" id="Phobius"/>
    </source>
</evidence>
<dbReference type="AlphaFoldDB" id="A0A836L0H6"/>
<organism evidence="2 3">
    <name type="scientific">Porcisia hertigi</name>
    <dbReference type="NCBI Taxonomy" id="2761500"/>
    <lineage>
        <taxon>Eukaryota</taxon>
        <taxon>Discoba</taxon>
        <taxon>Euglenozoa</taxon>
        <taxon>Kinetoplastea</taxon>
        <taxon>Metakinetoplastina</taxon>
        <taxon>Trypanosomatida</taxon>
        <taxon>Trypanosomatidae</taxon>
        <taxon>Leishmaniinae</taxon>
        <taxon>Porcisia</taxon>
    </lineage>
</organism>
<comment type="caution">
    <text evidence="2">The sequence shown here is derived from an EMBL/GenBank/DDBJ whole genome shotgun (WGS) entry which is preliminary data.</text>
</comment>
<keyword evidence="1" id="KW-0472">Membrane</keyword>
<feature type="transmembrane region" description="Helical" evidence="1">
    <location>
        <begin position="377"/>
        <end position="395"/>
    </location>
</feature>
<evidence type="ECO:0008006" key="4">
    <source>
        <dbReference type="Google" id="ProtNLM"/>
    </source>
</evidence>
<dbReference type="GeneID" id="94288001"/>
<evidence type="ECO:0000313" key="3">
    <source>
        <dbReference type="Proteomes" id="UP000674318"/>
    </source>
</evidence>
<reference evidence="2 3" key="1">
    <citation type="submission" date="2021-02" db="EMBL/GenBank/DDBJ databases">
        <title>Porcisia hertigi Genome sequencing and assembly.</title>
        <authorList>
            <person name="Almutairi H."/>
            <person name="Gatherer D."/>
        </authorList>
    </citation>
    <scope>NUCLEOTIDE SEQUENCE [LARGE SCALE GENOMIC DNA]</scope>
    <source>
        <strain evidence="2 3">C119</strain>
    </source>
</reference>
<keyword evidence="3" id="KW-1185">Reference proteome</keyword>